<dbReference type="Proteomes" id="UP000501812">
    <property type="component" value="Chromosome"/>
</dbReference>
<keyword evidence="3 4" id="KW-0472">Membrane</keyword>
<sequence length="431" mass="46826">MSSVLRRTGAFAYRNPRLYVYFTVLYNARAYYPVLAIFFTDLGLTLDRFVFLNLMWALAIFLLEVPSGALADTLGRKKLLVFSSLIMVVEMAILLLAPKDGGNLLFALCILNRLLSGTSEAAASGADESIAYDALPEEGRAQAWDDVLSAAMKWRSAGFFITMALGGLLYDFTWAQKLGVSVPVEISHRLPIAVVLVQAIACVAITLRLEETPHASGEAKARCASAFRLTLRTAKKAFTTRSIAMVIVGGLLIDSVARNFATMTSEYYRLIHYPEWSFGLIGAVGGFVGFFVPAIARWLNARFSALGVLGISAVLAIACLSLIAPAWPWVGLLPVMLLMTLLGLVGFTVGRHLHASAESSERATMLSVRGLAFNLGYGTFSLGFSLLLARMRETVGDDAFRSALLWQLPVVAALIAGFFLWAWSGKGRRSV</sequence>
<dbReference type="PANTHER" id="PTHR23530">
    <property type="entry name" value="TRANSPORT PROTEIN-RELATED"/>
    <property type="match status" value="1"/>
</dbReference>
<gene>
    <name evidence="6" type="ORF">HHL09_15890</name>
</gene>
<feature type="transmembrane region" description="Helical" evidence="4">
    <location>
        <begin position="276"/>
        <end position="296"/>
    </location>
</feature>
<reference evidence="6 7" key="1">
    <citation type="submission" date="2020-04" db="EMBL/GenBank/DDBJ databases">
        <title>Luteolibacter sp. G-1-1-1 isolated from soil.</title>
        <authorList>
            <person name="Dahal R.H."/>
        </authorList>
    </citation>
    <scope>NUCLEOTIDE SEQUENCE [LARGE SCALE GENOMIC DNA]</scope>
    <source>
        <strain evidence="6 7">G-1-1-1</strain>
    </source>
</reference>
<keyword evidence="2 4" id="KW-1133">Transmembrane helix</keyword>
<evidence type="ECO:0000256" key="4">
    <source>
        <dbReference type="SAM" id="Phobius"/>
    </source>
</evidence>
<dbReference type="InterPro" id="IPR053160">
    <property type="entry name" value="MFS_DHA3_Transporter"/>
</dbReference>
<dbReference type="AlphaFoldDB" id="A0A858RKE4"/>
<keyword evidence="1 4" id="KW-0812">Transmembrane</keyword>
<feature type="transmembrane region" description="Helical" evidence="4">
    <location>
        <begin position="329"/>
        <end position="350"/>
    </location>
</feature>
<dbReference type="PANTHER" id="PTHR23530:SF1">
    <property type="entry name" value="PERMEASE, MAJOR FACILITATOR SUPERFAMILY-RELATED"/>
    <property type="match status" value="1"/>
</dbReference>
<dbReference type="Gene3D" id="1.20.1250.20">
    <property type="entry name" value="MFS general substrate transporter like domains"/>
    <property type="match status" value="1"/>
</dbReference>
<evidence type="ECO:0000313" key="6">
    <source>
        <dbReference type="EMBL" id="QJE97205.1"/>
    </source>
</evidence>
<feature type="transmembrane region" description="Helical" evidence="4">
    <location>
        <begin position="157"/>
        <end position="176"/>
    </location>
</feature>
<accession>A0A858RKE4</accession>
<proteinExistence type="predicted"/>
<dbReference type="EMBL" id="CP051774">
    <property type="protein sequence ID" value="QJE97205.1"/>
    <property type="molecule type" value="Genomic_DNA"/>
</dbReference>
<feature type="transmembrane region" description="Helical" evidence="4">
    <location>
        <begin position="20"/>
        <end position="42"/>
    </location>
</feature>
<keyword evidence="7" id="KW-1185">Reference proteome</keyword>
<name>A0A858RKE4_9BACT</name>
<dbReference type="PROSITE" id="PS50850">
    <property type="entry name" value="MFS"/>
    <property type="match status" value="1"/>
</dbReference>
<evidence type="ECO:0000313" key="7">
    <source>
        <dbReference type="Proteomes" id="UP000501812"/>
    </source>
</evidence>
<evidence type="ECO:0000259" key="5">
    <source>
        <dbReference type="PROSITE" id="PS50850"/>
    </source>
</evidence>
<feature type="transmembrane region" description="Helical" evidence="4">
    <location>
        <begin position="188"/>
        <end position="207"/>
    </location>
</feature>
<dbReference type="RefSeq" id="WP_169455605.1">
    <property type="nucleotide sequence ID" value="NZ_CP051774.1"/>
</dbReference>
<dbReference type="KEGG" id="luo:HHL09_15890"/>
<dbReference type="GO" id="GO:0022857">
    <property type="term" value="F:transmembrane transporter activity"/>
    <property type="evidence" value="ECO:0007669"/>
    <property type="project" value="InterPro"/>
</dbReference>
<dbReference type="Pfam" id="PF07690">
    <property type="entry name" value="MFS_1"/>
    <property type="match status" value="1"/>
</dbReference>
<feature type="transmembrane region" description="Helical" evidence="4">
    <location>
        <begin position="371"/>
        <end position="391"/>
    </location>
</feature>
<feature type="domain" description="Major facilitator superfamily (MFS) profile" evidence="5">
    <location>
        <begin position="1"/>
        <end position="428"/>
    </location>
</feature>
<dbReference type="InterPro" id="IPR011701">
    <property type="entry name" value="MFS"/>
</dbReference>
<evidence type="ECO:0000256" key="3">
    <source>
        <dbReference type="ARBA" id="ARBA00023136"/>
    </source>
</evidence>
<dbReference type="SUPFAM" id="SSF103473">
    <property type="entry name" value="MFS general substrate transporter"/>
    <property type="match status" value="1"/>
</dbReference>
<organism evidence="6 7">
    <name type="scientific">Luteolibacter luteus</name>
    <dbReference type="NCBI Taxonomy" id="2728835"/>
    <lineage>
        <taxon>Bacteria</taxon>
        <taxon>Pseudomonadati</taxon>
        <taxon>Verrucomicrobiota</taxon>
        <taxon>Verrucomicrobiia</taxon>
        <taxon>Verrucomicrobiales</taxon>
        <taxon>Verrucomicrobiaceae</taxon>
        <taxon>Luteolibacter</taxon>
    </lineage>
</organism>
<feature type="transmembrane region" description="Helical" evidence="4">
    <location>
        <begin position="238"/>
        <end position="256"/>
    </location>
</feature>
<feature type="transmembrane region" description="Helical" evidence="4">
    <location>
        <begin position="49"/>
        <end position="67"/>
    </location>
</feature>
<feature type="transmembrane region" description="Helical" evidence="4">
    <location>
        <begin position="403"/>
        <end position="423"/>
    </location>
</feature>
<evidence type="ECO:0000256" key="2">
    <source>
        <dbReference type="ARBA" id="ARBA00022989"/>
    </source>
</evidence>
<evidence type="ECO:0000256" key="1">
    <source>
        <dbReference type="ARBA" id="ARBA00022692"/>
    </source>
</evidence>
<dbReference type="InterPro" id="IPR020846">
    <property type="entry name" value="MFS_dom"/>
</dbReference>
<feature type="transmembrane region" description="Helical" evidence="4">
    <location>
        <begin position="303"/>
        <end position="323"/>
    </location>
</feature>
<protein>
    <submittedName>
        <fullName evidence="6">MFS transporter</fullName>
    </submittedName>
</protein>
<dbReference type="InterPro" id="IPR036259">
    <property type="entry name" value="MFS_trans_sf"/>
</dbReference>